<comment type="caution">
    <text evidence="1">The sequence shown here is derived from an EMBL/GenBank/DDBJ whole genome shotgun (WGS) entry which is preliminary data.</text>
</comment>
<organism evidence="1 2">
    <name type="scientific">Fusarium decemcellulare</name>
    <dbReference type="NCBI Taxonomy" id="57161"/>
    <lineage>
        <taxon>Eukaryota</taxon>
        <taxon>Fungi</taxon>
        <taxon>Dikarya</taxon>
        <taxon>Ascomycota</taxon>
        <taxon>Pezizomycotina</taxon>
        <taxon>Sordariomycetes</taxon>
        <taxon>Hypocreomycetidae</taxon>
        <taxon>Hypocreales</taxon>
        <taxon>Nectriaceae</taxon>
        <taxon>Fusarium</taxon>
        <taxon>Fusarium decemcellulare species complex</taxon>
    </lineage>
</organism>
<sequence>MKMGRKRNLHVCDICRRPRSKEFHRRYPAGRDYPHTHSVCRRCLRVQQDTRHKPYKKPTTPARQGQAPAQRIIHAINTTFYVGRNLFRALASREGLNIHLHHHHWHHGGELGEDPTQARDQLVETNDGRVDELKSRTMAMEGGGVAANKSSAQILVELPDGPAPAPSEVPGSYLSNENPPPIQPKPVFQLKISEYVD</sequence>
<evidence type="ECO:0000313" key="2">
    <source>
        <dbReference type="Proteomes" id="UP001148629"/>
    </source>
</evidence>
<keyword evidence="2" id="KW-1185">Reference proteome</keyword>
<accession>A0ACC1SCZ2</accession>
<name>A0ACC1SCZ2_9HYPO</name>
<reference evidence="1" key="1">
    <citation type="submission" date="2022-08" db="EMBL/GenBank/DDBJ databases">
        <title>Genome Sequence of Fusarium decemcellulare.</title>
        <authorList>
            <person name="Buettner E."/>
        </authorList>
    </citation>
    <scope>NUCLEOTIDE SEQUENCE</scope>
    <source>
        <strain evidence="1">Babe19</strain>
    </source>
</reference>
<evidence type="ECO:0000313" key="1">
    <source>
        <dbReference type="EMBL" id="KAJ3537070.1"/>
    </source>
</evidence>
<gene>
    <name evidence="1" type="ORF">NM208_g6468</name>
</gene>
<dbReference type="EMBL" id="JANRMS010000601">
    <property type="protein sequence ID" value="KAJ3537070.1"/>
    <property type="molecule type" value="Genomic_DNA"/>
</dbReference>
<dbReference type="Proteomes" id="UP001148629">
    <property type="component" value="Unassembled WGS sequence"/>
</dbReference>
<proteinExistence type="predicted"/>
<protein>
    <submittedName>
        <fullName evidence="1">Uncharacterized protein</fullName>
    </submittedName>
</protein>